<evidence type="ECO:0000313" key="1">
    <source>
        <dbReference type="EnsemblMetazoa" id="GAUT012993-PA"/>
    </source>
</evidence>
<organism evidence="1 2">
    <name type="scientific">Glossina austeni</name>
    <name type="common">Savannah tsetse fly</name>
    <dbReference type="NCBI Taxonomy" id="7395"/>
    <lineage>
        <taxon>Eukaryota</taxon>
        <taxon>Metazoa</taxon>
        <taxon>Ecdysozoa</taxon>
        <taxon>Arthropoda</taxon>
        <taxon>Hexapoda</taxon>
        <taxon>Insecta</taxon>
        <taxon>Pterygota</taxon>
        <taxon>Neoptera</taxon>
        <taxon>Endopterygota</taxon>
        <taxon>Diptera</taxon>
        <taxon>Brachycera</taxon>
        <taxon>Muscomorpha</taxon>
        <taxon>Hippoboscoidea</taxon>
        <taxon>Glossinidae</taxon>
        <taxon>Glossina</taxon>
    </lineage>
</organism>
<protein>
    <submittedName>
        <fullName evidence="1">Uncharacterized protein</fullName>
    </submittedName>
</protein>
<name>A0A1A9URG0_GLOAU</name>
<dbReference type="Proteomes" id="UP000078200">
    <property type="component" value="Unassembled WGS sequence"/>
</dbReference>
<keyword evidence="2" id="KW-1185">Reference proteome</keyword>
<sequence>MYKNEPNEVEVEVEVEVLVIVVVFVRLILYGCYYNVDDADDDDDDDDDDDYPDGFNFTELIIEIVHRSLKIKACAKGRRNAPSISPNNSAAKRKNNRDLLNKTTITINEHINGLTSKHFQCLHITYAPLQRR</sequence>
<reference evidence="1" key="1">
    <citation type="submission" date="2020-05" db="UniProtKB">
        <authorList>
            <consortium name="EnsemblMetazoa"/>
        </authorList>
    </citation>
    <scope>IDENTIFICATION</scope>
    <source>
        <strain evidence="1">TTRI</strain>
    </source>
</reference>
<dbReference type="EnsemblMetazoa" id="GAUT012993-RA">
    <property type="protein sequence ID" value="GAUT012993-PA"/>
    <property type="gene ID" value="GAUT012993"/>
</dbReference>
<dbReference type="VEuPathDB" id="VectorBase:GAUT012993"/>
<accession>A0A1A9URG0</accession>
<dbReference type="AlphaFoldDB" id="A0A1A9URG0"/>
<proteinExistence type="predicted"/>
<evidence type="ECO:0000313" key="2">
    <source>
        <dbReference type="Proteomes" id="UP000078200"/>
    </source>
</evidence>